<accession>A0A4Z2FDB7</accession>
<protein>
    <recommendedName>
        <fullName evidence="8 10">Rieske domain-containing protein</fullName>
    </recommendedName>
</protein>
<keyword evidence="3" id="KW-0479">Metal-binding</keyword>
<dbReference type="Pfam" id="PF22543">
    <property type="entry name" value="Rieske_4"/>
    <property type="match status" value="1"/>
</dbReference>
<dbReference type="PROSITE" id="PS51296">
    <property type="entry name" value="RIESKE"/>
    <property type="match status" value="1"/>
</dbReference>
<evidence type="ECO:0000256" key="6">
    <source>
        <dbReference type="ARBA" id="ARBA00023004"/>
    </source>
</evidence>
<dbReference type="InterPro" id="IPR054716">
    <property type="entry name" value="Sol_Rieske_ferrdox_dom"/>
</dbReference>
<dbReference type="OrthoDB" id="426882at2759"/>
<dbReference type="InterPro" id="IPR036922">
    <property type="entry name" value="Rieske_2Fe-2S_sf"/>
</dbReference>
<keyword evidence="5" id="KW-0007">Acetylation</keyword>
<proteinExistence type="predicted"/>
<evidence type="ECO:0000256" key="1">
    <source>
        <dbReference type="ARBA" id="ARBA00022553"/>
    </source>
</evidence>
<sequence length="173" mass="19275">MAEEKQPIGGLHFVGRKEELMAAKRSCRTLAGRDVLIISHQGGFYAIDSYCYHAGGDLQSGDIEEIGGKLCIICPNHKFKISLVGGEGLYKASAPREEPRPPHAPQWFSKGVKQRVHVVTETAGGDVYVRLSEEARWRESDFYQGEKGEEERAKAAAAEEEKKKKKKEKKGKM</sequence>
<dbReference type="FunFam" id="2.102.10.10:FF:000009">
    <property type="entry name" value="Rieske Fe-S domain containing"/>
    <property type="match status" value="1"/>
</dbReference>
<dbReference type="EMBL" id="SRLO01001321">
    <property type="protein sequence ID" value="TNN38971.1"/>
    <property type="molecule type" value="Genomic_DNA"/>
</dbReference>
<dbReference type="Proteomes" id="UP000314294">
    <property type="component" value="Unassembled WGS sequence"/>
</dbReference>
<reference evidence="11 12" key="1">
    <citation type="submission" date="2019-03" db="EMBL/GenBank/DDBJ databases">
        <title>First draft genome of Liparis tanakae, snailfish: a comprehensive survey of snailfish specific genes.</title>
        <authorList>
            <person name="Kim W."/>
            <person name="Song I."/>
            <person name="Jeong J.-H."/>
            <person name="Kim D."/>
            <person name="Kim S."/>
            <person name="Ryu S."/>
            <person name="Song J.Y."/>
            <person name="Lee S.K."/>
        </authorList>
    </citation>
    <scope>NUCLEOTIDE SEQUENCE [LARGE SCALE GENOMIC DNA]</scope>
    <source>
        <tissue evidence="11">Muscle</tissue>
    </source>
</reference>
<evidence type="ECO:0000256" key="9">
    <source>
        <dbReference type="SAM" id="MobiDB-lite"/>
    </source>
</evidence>
<feature type="compositionally biased region" description="Basic residues" evidence="9">
    <location>
        <begin position="163"/>
        <end position="173"/>
    </location>
</feature>
<evidence type="ECO:0000256" key="8">
    <source>
        <dbReference type="ARBA" id="ARBA00071952"/>
    </source>
</evidence>
<feature type="compositionally biased region" description="Basic and acidic residues" evidence="9">
    <location>
        <begin position="140"/>
        <end position="162"/>
    </location>
</feature>
<organism evidence="11 12">
    <name type="scientific">Liparis tanakae</name>
    <name type="common">Tanaka's snailfish</name>
    <dbReference type="NCBI Taxonomy" id="230148"/>
    <lineage>
        <taxon>Eukaryota</taxon>
        <taxon>Metazoa</taxon>
        <taxon>Chordata</taxon>
        <taxon>Craniata</taxon>
        <taxon>Vertebrata</taxon>
        <taxon>Euteleostomi</taxon>
        <taxon>Actinopterygii</taxon>
        <taxon>Neopterygii</taxon>
        <taxon>Teleostei</taxon>
        <taxon>Neoteleostei</taxon>
        <taxon>Acanthomorphata</taxon>
        <taxon>Eupercaria</taxon>
        <taxon>Perciformes</taxon>
        <taxon>Cottioidei</taxon>
        <taxon>Cottales</taxon>
        <taxon>Liparidae</taxon>
        <taxon>Liparis</taxon>
    </lineage>
</organism>
<evidence type="ECO:0000256" key="7">
    <source>
        <dbReference type="ARBA" id="ARBA00023014"/>
    </source>
</evidence>
<dbReference type="PANTHER" id="PTHR21496">
    <property type="entry name" value="FERREDOXIN-RELATED"/>
    <property type="match status" value="1"/>
</dbReference>
<evidence type="ECO:0000259" key="10">
    <source>
        <dbReference type="PROSITE" id="PS51296"/>
    </source>
</evidence>
<dbReference type="AlphaFoldDB" id="A0A4Z2FDB7"/>
<dbReference type="SUPFAM" id="SSF50022">
    <property type="entry name" value="ISP domain"/>
    <property type="match status" value="1"/>
</dbReference>
<name>A0A4Z2FDB7_9TELE</name>
<evidence type="ECO:0000256" key="2">
    <source>
        <dbReference type="ARBA" id="ARBA00022714"/>
    </source>
</evidence>
<keyword evidence="4" id="KW-0677">Repeat</keyword>
<evidence type="ECO:0000256" key="4">
    <source>
        <dbReference type="ARBA" id="ARBA00022737"/>
    </source>
</evidence>
<evidence type="ECO:0000256" key="3">
    <source>
        <dbReference type="ARBA" id="ARBA00022723"/>
    </source>
</evidence>
<evidence type="ECO:0000313" key="12">
    <source>
        <dbReference type="Proteomes" id="UP000314294"/>
    </source>
</evidence>
<keyword evidence="7" id="KW-0411">Iron-sulfur</keyword>
<dbReference type="PANTHER" id="PTHR21496:SF18">
    <property type="entry name" value="RIESKE DOMAIN-CONTAINING PROTEIN"/>
    <property type="match status" value="1"/>
</dbReference>
<dbReference type="CDD" id="cd03467">
    <property type="entry name" value="Rieske"/>
    <property type="match status" value="1"/>
</dbReference>
<dbReference type="GO" id="GO:0051537">
    <property type="term" value="F:2 iron, 2 sulfur cluster binding"/>
    <property type="evidence" value="ECO:0007669"/>
    <property type="project" value="UniProtKB-KW"/>
</dbReference>
<dbReference type="InterPro" id="IPR017941">
    <property type="entry name" value="Rieske_2Fe-2S"/>
</dbReference>
<feature type="domain" description="Rieske" evidence="10">
    <location>
        <begin position="11"/>
        <end position="118"/>
    </location>
</feature>
<evidence type="ECO:0000313" key="11">
    <source>
        <dbReference type="EMBL" id="TNN38971.1"/>
    </source>
</evidence>
<gene>
    <name evidence="11" type="primary">RFESD_1</name>
    <name evidence="11" type="ORF">EYF80_050868</name>
</gene>
<dbReference type="GO" id="GO:0046872">
    <property type="term" value="F:metal ion binding"/>
    <property type="evidence" value="ECO:0007669"/>
    <property type="project" value="UniProtKB-KW"/>
</dbReference>
<keyword evidence="1" id="KW-0597">Phosphoprotein</keyword>
<keyword evidence="6" id="KW-0408">Iron</keyword>
<evidence type="ECO:0000256" key="5">
    <source>
        <dbReference type="ARBA" id="ARBA00022990"/>
    </source>
</evidence>
<keyword evidence="12" id="KW-1185">Reference proteome</keyword>
<keyword evidence="2" id="KW-0001">2Fe-2S</keyword>
<comment type="caution">
    <text evidence="11">The sequence shown here is derived from an EMBL/GenBank/DDBJ whole genome shotgun (WGS) entry which is preliminary data.</text>
</comment>
<feature type="region of interest" description="Disordered" evidence="9">
    <location>
        <begin position="140"/>
        <end position="173"/>
    </location>
</feature>
<dbReference type="Gene3D" id="2.102.10.10">
    <property type="entry name" value="Rieske [2Fe-2S] iron-sulphur domain"/>
    <property type="match status" value="1"/>
</dbReference>